<gene>
    <name evidence="1" type="ORF">IFM89_011310</name>
</gene>
<name>A0A835LR15_9MAGN</name>
<organism evidence="1 2">
    <name type="scientific">Coptis chinensis</name>
    <dbReference type="NCBI Taxonomy" id="261450"/>
    <lineage>
        <taxon>Eukaryota</taxon>
        <taxon>Viridiplantae</taxon>
        <taxon>Streptophyta</taxon>
        <taxon>Embryophyta</taxon>
        <taxon>Tracheophyta</taxon>
        <taxon>Spermatophyta</taxon>
        <taxon>Magnoliopsida</taxon>
        <taxon>Ranunculales</taxon>
        <taxon>Ranunculaceae</taxon>
        <taxon>Coptidoideae</taxon>
        <taxon>Coptis</taxon>
    </lineage>
</organism>
<accession>A0A835LR15</accession>
<proteinExistence type="predicted"/>
<dbReference type="Proteomes" id="UP000631114">
    <property type="component" value="Unassembled WGS sequence"/>
</dbReference>
<comment type="caution">
    <text evidence="1">The sequence shown here is derived from an EMBL/GenBank/DDBJ whole genome shotgun (WGS) entry which is preliminary data.</text>
</comment>
<sequence>MAISRWPLAVRKESEQMIRNFLWTGKASNKKMITVAWDKVFKPMCKGGLGLKRFKDINRSMHGDEIGLGHPHRRLHLG</sequence>
<protein>
    <submittedName>
        <fullName evidence="1">Uncharacterized protein</fullName>
    </submittedName>
</protein>
<dbReference type="AlphaFoldDB" id="A0A835LR15"/>
<reference evidence="1 2" key="1">
    <citation type="submission" date="2020-10" db="EMBL/GenBank/DDBJ databases">
        <title>The Coptis chinensis genome and diversification of protoberbering-type alkaloids.</title>
        <authorList>
            <person name="Wang B."/>
            <person name="Shu S."/>
            <person name="Song C."/>
            <person name="Liu Y."/>
        </authorList>
    </citation>
    <scope>NUCLEOTIDE SEQUENCE [LARGE SCALE GENOMIC DNA]</scope>
    <source>
        <strain evidence="1">HL-2020</strain>
        <tissue evidence="1">Leaf</tissue>
    </source>
</reference>
<evidence type="ECO:0000313" key="1">
    <source>
        <dbReference type="EMBL" id="KAF9604943.1"/>
    </source>
</evidence>
<dbReference type="EMBL" id="JADFTS010000005">
    <property type="protein sequence ID" value="KAF9604943.1"/>
    <property type="molecule type" value="Genomic_DNA"/>
</dbReference>
<keyword evidence="2" id="KW-1185">Reference proteome</keyword>
<dbReference type="OrthoDB" id="1748414at2759"/>
<evidence type="ECO:0000313" key="2">
    <source>
        <dbReference type="Proteomes" id="UP000631114"/>
    </source>
</evidence>